<evidence type="ECO:0000313" key="1">
    <source>
        <dbReference type="EMBL" id="REE03236.1"/>
    </source>
</evidence>
<protein>
    <submittedName>
        <fullName evidence="1">Uncharacterized protein</fullName>
    </submittedName>
</protein>
<evidence type="ECO:0000313" key="2">
    <source>
        <dbReference type="Proteomes" id="UP000256727"/>
    </source>
</evidence>
<dbReference type="AlphaFoldDB" id="A0A3D9LC62"/>
<keyword evidence="2" id="KW-1185">Reference proteome</keyword>
<organism evidence="1 2">
    <name type="scientific">Citricoccus muralis</name>
    <dbReference type="NCBI Taxonomy" id="169134"/>
    <lineage>
        <taxon>Bacteria</taxon>
        <taxon>Bacillati</taxon>
        <taxon>Actinomycetota</taxon>
        <taxon>Actinomycetes</taxon>
        <taxon>Micrococcales</taxon>
        <taxon>Micrococcaceae</taxon>
        <taxon>Citricoccus</taxon>
    </lineage>
</organism>
<dbReference type="RefSeq" id="WP_115931382.1">
    <property type="nucleotide sequence ID" value="NZ_QREH01000001.1"/>
</dbReference>
<sequence>MTFFDAAIGRALTLDASVVTSIEIPDDDSPLTLWADCPTLTVAGPLAELGHASTGPFWTELLRRRHPQLADRLHLAPTRDRFIATGPDWSIQATRAILELLMAQEKALTGAIHALQATGVDLATP</sequence>
<reference evidence="1 2" key="1">
    <citation type="submission" date="2018-07" db="EMBL/GenBank/DDBJ databases">
        <title>Sequencing the genomes of 1000 actinobacteria strains.</title>
        <authorList>
            <person name="Klenk H.-P."/>
        </authorList>
    </citation>
    <scope>NUCLEOTIDE SEQUENCE [LARGE SCALE GENOMIC DNA]</scope>
    <source>
        <strain evidence="1 2">DSM 14442</strain>
    </source>
</reference>
<dbReference type="Proteomes" id="UP000256727">
    <property type="component" value="Unassembled WGS sequence"/>
</dbReference>
<accession>A0A3D9LC62</accession>
<proteinExistence type="predicted"/>
<dbReference type="EMBL" id="QREH01000001">
    <property type="protein sequence ID" value="REE03236.1"/>
    <property type="molecule type" value="Genomic_DNA"/>
</dbReference>
<name>A0A3D9LC62_9MICC</name>
<comment type="caution">
    <text evidence="1">The sequence shown here is derived from an EMBL/GenBank/DDBJ whole genome shotgun (WGS) entry which is preliminary data.</text>
</comment>
<gene>
    <name evidence="1" type="ORF">C8E99_1042</name>
</gene>